<keyword evidence="5" id="KW-0677">Repeat</keyword>
<dbReference type="InterPro" id="IPR024936">
    <property type="entry name" value="Cyclophilin-type_PPIase"/>
</dbReference>
<dbReference type="GO" id="GO:0003755">
    <property type="term" value="F:peptidyl-prolyl cis-trans isomerase activity"/>
    <property type="evidence" value="ECO:0007669"/>
    <property type="project" value="UniProtKB-UniRule"/>
</dbReference>
<dbReference type="KEGG" id="sng:SNE_A23680"/>
<dbReference type="PRINTS" id="PR00153">
    <property type="entry name" value="CSAPPISMRASE"/>
</dbReference>
<dbReference type="STRING" id="331113.SNE_A23680"/>
<comment type="catalytic activity">
    <reaction evidence="1 9">
        <text>[protein]-peptidylproline (omega=180) = [protein]-peptidylproline (omega=0)</text>
        <dbReference type="Rhea" id="RHEA:16237"/>
        <dbReference type="Rhea" id="RHEA-COMP:10747"/>
        <dbReference type="Rhea" id="RHEA-COMP:10748"/>
        <dbReference type="ChEBI" id="CHEBI:83833"/>
        <dbReference type="ChEBI" id="CHEBI:83834"/>
        <dbReference type="EC" id="5.2.1.8"/>
    </reaction>
</comment>
<dbReference type="PROSITE" id="PS50072">
    <property type="entry name" value="CSA_PPIASE_2"/>
    <property type="match status" value="1"/>
</dbReference>
<dbReference type="EC" id="5.2.1.8" evidence="9"/>
<dbReference type="EMBL" id="FR872582">
    <property type="protein sequence ID" value="CCB90245.1"/>
    <property type="molecule type" value="Genomic_DNA"/>
</dbReference>
<keyword evidence="9" id="KW-0732">Signal</keyword>
<dbReference type="InterPro" id="IPR002130">
    <property type="entry name" value="Cyclophilin-type_PPIase_dom"/>
</dbReference>
<protein>
    <recommendedName>
        <fullName evidence="9">Peptidyl-prolyl cis-trans isomerase</fullName>
        <shortName evidence="9">PPIase</shortName>
        <ecNumber evidence="9">5.2.1.8</ecNumber>
    </recommendedName>
</protein>
<evidence type="ECO:0000256" key="4">
    <source>
        <dbReference type="ARBA" id="ARBA00022574"/>
    </source>
</evidence>
<reference key="1">
    <citation type="journal article" date="2011" name="Mol. Biol. Evol.">
        <title>Unity in variety -- the pan-genome of the Chlamydiae.</title>
        <authorList>
            <person name="Collingro A."/>
            <person name="Tischler P."/>
            <person name="Weinmaier T."/>
            <person name="Penz T."/>
            <person name="Heinz E."/>
            <person name="Brunham R.C."/>
            <person name="Read T.D."/>
            <person name="Bavoil P.M."/>
            <person name="Sachse K."/>
            <person name="Kahane S."/>
            <person name="Friedman M.G."/>
            <person name="Rattei T."/>
            <person name="Myers G.S.A."/>
            <person name="Horn M."/>
        </authorList>
    </citation>
    <scope>NUCLEOTIDE SEQUENCE</scope>
    <source>
        <strain>Z</strain>
    </source>
</reference>
<feature type="binding site" evidence="8">
    <location>
        <begin position="117"/>
        <end position="121"/>
    </location>
    <ligand>
        <name>cyclosporin A</name>
        <dbReference type="ChEBI" id="CHEBI:4031"/>
    </ligand>
</feature>
<evidence type="ECO:0000256" key="6">
    <source>
        <dbReference type="ARBA" id="ARBA00023110"/>
    </source>
</evidence>
<gene>
    <name evidence="11" type="primary">ppiB</name>
    <name evidence="11" type="ordered locus">SNE_A23680</name>
</gene>
<feature type="signal peptide" evidence="9">
    <location>
        <begin position="1"/>
        <end position="18"/>
    </location>
</feature>
<evidence type="ECO:0000313" key="12">
    <source>
        <dbReference type="Proteomes" id="UP000000496"/>
    </source>
</evidence>
<dbReference type="OrthoDB" id="9807797at2"/>
<organism evidence="11 12">
    <name type="scientific">Simkania negevensis (strain ATCC VR-1471 / DSM 27360 / Z)</name>
    <dbReference type="NCBI Taxonomy" id="331113"/>
    <lineage>
        <taxon>Bacteria</taxon>
        <taxon>Pseudomonadati</taxon>
        <taxon>Chlamydiota</taxon>
        <taxon>Chlamydiia</taxon>
        <taxon>Parachlamydiales</taxon>
        <taxon>Simkaniaceae</taxon>
        <taxon>Simkania</taxon>
    </lineage>
</organism>
<evidence type="ECO:0000256" key="2">
    <source>
        <dbReference type="ARBA" id="ARBA00002388"/>
    </source>
</evidence>
<evidence type="ECO:0000256" key="8">
    <source>
        <dbReference type="PIRSR" id="PIRSR001467-1"/>
    </source>
</evidence>
<evidence type="ECO:0000256" key="3">
    <source>
        <dbReference type="ARBA" id="ARBA00007365"/>
    </source>
</evidence>
<dbReference type="PIRSF" id="PIRSF001467">
    <property type="entry name" value="Peptidylpro_ismrse"/>
    <property type="match status" value="1"/>
</dbReference>
<comment type="function">
    <text evidence="2 9">PPIases accelerate the folding of proteins. It catalyzes the cis-trans isomerization of proline imidic peptide bonds in oligopeptides.</text>
</comment>
<dbReference type="InterPro" id="IPR044666">
    <property type="entry name" value="Cyclophilin_A-like"/>
</dbReference>
<evidence type="ECO:0000256" key="7">
    <source>
        <dbReference type="ARBA" id="ARBA00023235"/>
    </source>
</evidence>
<feature type="domain" description="PPIase cyclophilin-type" evidence="10">
    <location>
        <begin position="21"/>
        <end position="170"/>
    </location>
</feature>
<dbReference type="PANTHER" id="PTHR45625">
    <property type="entry name" value="PEPTIDYL-PROLYL CIS-TRANS ISOMERASE-RELATED"/>
    <property type="match status" value="1"/>
</dbReference>
<reference evidence="11 12" key="2">
    <citation type="journal article" date="2011" name="Mol. Biol. Evol.">
        <title>Unity in variety--the pan-genome of the Chlamydiae.</title>
        <authorList>
            <person name="Collingro A."/>
            <person name="Tischler P."/>
            <person name="Weinmaier T."/>
            <person name="Penz T."/>
            <person name="Heinz E."/>
            <person name="Brunham R.C."/>
            <person name="Read T.D."/>
            <person name="Bavoil P.M."/>
            <person name="Sachse K."/>
            <person name="Kahane S."/>
            <person name="Friedman M.G."/>
            <person name="Rattei T."/>
            <person name="Myers G.S."/>
            <person name="Horn M."/>
        </authorList>
    </citation>
    <scope>NUCLEOTIDE SEQUENCE [LARGE SCALE GENOMIC DNA]</scope>
    <source>
        <strain evidence="12">ATCC VR-1471 / Z</strain>
    </source>
</reference>
<proteinExistence type="inferred from homology"/>
<dbReference type="InterPro" id="IPR020892">
    <property type="entry name" value="Cyclophilin-type_PPIase_CS"/>
</dbReference>
<dbReference type="PANTHER" id="PTHR45625:SF4">
    <property type="entry name" value="PEPTIDYLPROLYL ISOMERASE DOMAIN AND WD REPEAT-CONTAINING PROTEIN 1"/>
    <property type="match status" value="1"/>
</dbReference>
<keyword evidence="6 9" id="KW-0697">Rotamase</keyword>
<feature type="binding site" evidence="8">
    <location>
        <begin position="62"/>
        <end position="73"/>
    </location>
    <ligand>
        <name>cyclosporin A</name>
        <dbReference type="ChEBI" id="CHEBI:4031"/>
    </ligand>
</feature>
<keyword evidence="7 9" id="KW-0413">Isomerase</keyword>
<accession>F8L4J2</accession>
<dbReference type="RefSeq" id="WP_013944710.1">
    <property type="nucleotide sequence ID" value="NC_015713.1"/>
</dbReference>
<name>F8L4J2_SIMNZ</name>
<sequence length="176" mass="19530">MKKVLVALLMLFCVGVFAKPVIVMETTEGTIEITLNPEVAPKACENMIELAKKQYYDGTKFHRVIPNFMIQGGDPQGTGRGGASIWGDNFKDEFKSDVKFNRPGLLAMANRGPNTNGSQFFITTTSTPWLDYKHTIFGEVTKGYDVVKKLESFGTPSGSTKKELKLIRVTVREDAE</sequence>
<keyword evidence="4" id="KW-0853">WD repeat</keyword>
<feature type="binding site" evidence="8">
    <location>
        <begin position="107"/>
        <end position="112"/>
    </location>
    <ligand>
        <name>cyclosporin A</name>
        <dbReference type="ChEBI" id="CHEBI:4031"/>
    </ligand>
</feature>
<feature type="binding site" evidence="8">
    <location>
        <begin position="78"/>
        <end position="79"/>
    </location>
    <ligand>
        <name>cyclosporin A</name>
        <dbReference type="ChEBI" id="CHEBI:4031"/>
    </ligand>
</feature>
<dbReference type="GO" id="GO:0006457">
    <property type="term" value="P:protein folding"/>
    <property type="evidence" value="ECO:0007669"/>
    <property type="project" value="InterPro"/>
</dbReference>
<evidence type="ECO:0000256" key="1">
    <source>
        <dbReference type="ARBA" id="ARBA00000971"/>
    </source>
</evidence>
<dbReference type="InterPro" id="IPR029000">
    <property type="entry name" value="Cyclophilin-like_dom_sf"/>
</dbReference>
<dbReference type="Proteomes" id="UP000000496">
    <property type="component" value="Chromosome gsn.131"/>
</dbReference>
<evidence type="ECO:0000313" key="11">
    <source>
        <dbReference type="EMBL" id="CCB90245.1"/>
    </source>
</evidence>
<feature type="binding site" evidence="8">
    <location>
        <position position="133"/>
    </location>
    <ligand>
        <name>cyclosporin A</name>
        <dbReference type="ChEBI" id="CHEBI:4031"/>
    </ligand>
</feature>
<feature type="binding site" evidence="8">
    <location>
        <position position="127"/>
    </location>
    <ligand>
        <name>cyclosporin A</name>
        <dbReference type="ChEBI" id="CHEBI:4031"/>
    </ligand>
</feature>
<dbReference type="eggNOG" id="COG0652">
    <property type="taxonomic scope" value="Bacteria"/>
</dbReference>
<keyword evidence="12" id="KW-1185">Reference proteome</keyword>
<dbReference type="FunFam" id="2.40.100.10:FF:000003">
    <property type="entry name" value="Peptidylprolyl isomerase domain and WD repeat-containing 1"/>
    <property type="match status" value="1"/>
</dbReference>
<dbReference type="PROSITE" id="PS00170">
    <property type="entry name" value="CSA_PPIASE_1"/>
    <property type="match status" value="1"/>
</dbReference>
<evidence type="ECO:0000256" key="5">
    <source>
        <dbReference type="ARBA" id="ARBA00022737"/>
    </source>
</evidence>
<feature type="chain" id="PRO_5006532023" description="Peptidyl-prolyl cis-trans isomerase" evidence="9">
    <location>
        <begin position="19"/>
        <end position="176"/>
    </location>
</feature>
<dbReference type="HOGENOM" id="CLU_012062_16_3_0"/>
<evidence type="ECO:0000259" key="10">
    <source>
        <dbReference type="PROSITE" id="PS50072"/>
    </source>
</evidence>
<dbReference type="Pfam" id="PF00160">
    <property type="entry name" value="Pro_isomerase"/>
    <property type="match status" value="1"/>
</dbReference>
<comment type="similarity">
    <text evidence="3 9">Belongs to the cyclophilin-type PPIase family.</text>
</comment>
<dbReference type="AlphaFoldDB" id="F8L4J2"/>
<dbReference type="SUPFAM" id="SSF50891">
    <property type="entry name" value="Cyclophilin-like"/>
    <property type="match status" value="1"/>
</dbReference>
<dbReference type="Gene3D" id="2.40.100.10">
    <property type="entry name" value="Cyclophilin-like"/>
    <property type="match status" value="1"/>
</dbReference>
<evidence type="ECO:0000256" key="9">
    <source>
        <dbReference type="RuleBase" id="RU363019"/>
    </source>
</evidence>